<dbReference type="Pfam" id="PF05282">
    <property type="entry name" value="AAR2"/>
    <property type="match status" value="1"/>
</dbReference>
<evidence type="ECO:0000313" key="7">
    <source>
        <dbReference type="WBParaSite" id="ACRNAN_scaffold8027.g14819.t1"/>
    </source>
</evidence>
<dbReference type="Gene3D" id="1.25.40.550">
    <property type="entry name" value="Aar2, C-terminal domain-like"/>
    <property type="match status" value="1"/>
</dbReference>
<dbReference type="InterPro" id="IPR038516">
    <property type="entry name" value="AAR2_N_sf"/>
</dbReference>
<dbReference type="InterPro" id="IPR033647">
    <property type="entry name" value="Aar2_N"/>
</dbReference>
<dbReference type="CDD" id="cd13778">
    <property type="entry name" value="Aar2_C"/>
    <property type="match status" value="1"/>
</dbReference>
<dbReference type="GO" id="GO:0000244">
    <property type="term" value="P:spliceosomal tri-snRNP complex assembly"/>
    <property type="evidence" value="ECO:0007669"/>
    <property type="project" value="TreeGrafter"/>
</dbReference>
<name>A0A914EIS3_9BILA</name>
<organism evidence="6 7">
    <name type="scientific">Acrobeloides nanus</name>
    <dbReference type="NCBI Taxonomy" id="290746"/>
    <lineage>
        <taxon>Eukaryota</taxon>
        <taxon>Metazoa</taxon>
        <taxon>Ecdysozoa</taxon>
        <taxon>Nematoda</taxon>
        <taxon>Chromadorea</taxon>
        <taxon>Rhabditida</taxon>
        <taxon>Tylenchina</taxon>
        <taxon>Cephalobomorpha</taxon>
        <taxon>Cephaloboidea</taxon>
        <taxon>Cephalobidae</taxon>
        <taxon>Acrobeloides</taxon>
    </lineage>
</organism>
<accession>A0A914EIS3</accession>
<evidence type="ECO:0000259" key="4">
    <source>
        <dbReference type="Pfam" id="PF05282"/>
    </source>
</evidence>
<dbReference type="FunFam" id="2.60.34.20:FF:000001">
    <property type="entry name" value="protein AAR2 homolog"/>
    <property type="match status" value="1"/>
</dbReference>
<reference evidence="7" key="1">
    <citation type="submission" date="2022-11" db="UniProtKB">
        <authorList>
            <consortium name="WormBaseParasite"/>
        </authorList>
    </citation>
    <scope>IDENTIFICATION</scope>
</reference>
<dbReference type="InterPro" id="IPR007946">
    <property type="entry name" value="AAR2"/>
</dbReference>
<dbReference type="CDD" id="cd13777">
    <property type="entry name" value="Aar2_N"/>
    <property type="match status" value="1"/>
</dbReference>
<comment type="similarity">
    <text evidence="1">Belongs to the AAR2 family.</text>
</comment>
<feature type="domain" description="AAR2 C-terminal" evidence="4">
    <location>
        <begin position="228"/>
        <end position="367"/>
    </location>
</feature>
<sequence length="371" mass="42761">MALDTNMQSFLAKGEMSQELAIELFERGGFIVFKNFEEGMEFGIDYKSWNVAPKFIGLKMIPPGVHFIYVSVKDAPRIGFFHNFKEHEILVRTWSKENEDFVDDVSDSVEIQRIRANLKNLDRNLGPYPYENYRSWISLSNRISEKTIKRLQPKNKLGRITGQSEVITKEEEEAKQSSDPSKMFVVDRTKQTRVRYVDTFGLPIMNVKPGFEINFSEVPQITLADTNLKRAGIDSSERLYKLLASLDNDINEFLGEFQYAFVVFLMGQVYEGFEQWKRLIHLLCSCTSALVSRASLFKELLMILLFQLKECPDDFFHDVLAKDNFLVSTLSLLFANVEDTSGVDSELLTKSRKFKAYLSKKFGVSFDLPED</sequence>
<evidence type="ECO:0000313" key="6">
    <source>
        <dbReference type="Proteomes" id="UP000887540"/>
    </source>
</evidence>
<dbReference type="WBParaSite" id="ACRNAN_scaffold8027.g14819.t1">
    <property type="protein sequence ID" value="ACRNAN_scaffold8027.g14819.t1"/>
    <property type="gene ID" value="ACRNAN_scaffold8027.g14819"/>
</dbReference>
<dbReference type="Proteomes" id="UP000887540">
    <property type="component" value="Unplaced"/>
</dbReference>
<keyword evidence="6" id="KW-1185">Reference proteome</keyword>
<evidence type="ECO:0000256" key="3">
    <source>
        <dbReference type="ARBA" id="ARBA00030625"/>
    </source>
</evidence>
<evidence type="ECO:0000256" key="1">
    <source>
        <dbReference type="ARBA" id="ARBA00006281"/>
    </source>
</evidence>
<dbReference type="Pfam" id="PF20981">
    <property type="entry name" value="AAR2_1st"/>
    <property type="match status" value="1"/>
</dbReference>
<dbReference type="InterPro" id="IPR038514">
    <property type="entry name" value="AAR2_C_sf"/>
</dbReference>
<evidence type="ECO:0000256" key="2">
    <source>
        <dbReference type="ARBA" id="ARBA00016372"/>
    </source>
</evidence>
<protein>
    <recommendedName>
        <fullName evidence="2">Protein AAR2 homolog</fullName>
    </recommendedName>
    <alternativeName>
        <fullName evidence="3">AAR2 splicing factor homolog</fullName>
    </alternativeName>
</protein>
<proteinExistence type="inferred from homology"/>
<evidence type="ECO:0000259" key="5">
    <source>
        <dbReference type="Pfam" id="PF20981"/>
    </source>
</evidence>
<dbReference type="AlphaFoldDB" id="A0A914EIS3"/>
<dbReference type="PANTHER" id="PTHR12689:SF4">
    <property type="entry name" value="PROTEIN AAR2 HOMOLOG"/>
    <property type="match status" value="1"/>
</dbReference>
<feature type="domain" description="AAR2 N-terminal" evidence="5">
    <location>
        <begin position="28"/>
        <end position="153"/>
    </location>
</feature>
<dbReference type="InterPro" id="IPR033648">
    <property type="entry name" value="AAR2_C"/>
</dbReference>
<dbReference type="Gene3D" id="2.60.34.20">
    <property type="match status" value="1"/>
</dbReference>
<dbReference type="PANTHER" id="PTHR12689">
    <property type="entry name" value="A1 CISTRON SPLICING FACTOR AAR2-RELATED"/>
    <property type="match status" value="1"/>
</dbReference>